<evidence type="ECO:0000313" key="2">
    <source>
        <dbReference type="Proteomes" id="UP001060215"/>
    </source>
</evidence>
<comment type="caution">
    <text evidence="1">The sequence shown here is derived from an EMBL/GenBank/DDBJ whole genome shotgun (WGS) entry which is preliminary data.</text>
</comment>
<keyword evidence="2" id="KW-1185">Reference proteome</keyword>
<protein>
    <submittedName>
        <fullName evidence="1">Transcription factor IBH1</fullName>
    </submittedName>
</protein>
<gene>
    <name evidence="1" type="ORF">LOK49_LG10G00438</name>
</gene>
<proteinExistence type="predicted"/>
<organism evidence="1 2">
    <name type="scientific">Camellia lanceoleosa</name>
    <dbReference type="NCBI Taxonomy" id="1840588"/>
    <lineage>
        <taxon>Eukaryota</taxon>
        <taxon>Viridiplantae</taxon>
        <taxon>Streptophyta</taxon>
        <taxon>Embryophyta</taxon>
        <taxon>Tracheophyta</taxon>
        <taxon>Spermatophyta</taxon>
        <taxon>Magnoliopsida</taxon>
        <taxon>eudicotyledons</taxon>
        <taxon>Gunneridae</taxon>
        <taxon>Pentapetalae</taxon>
        <taxon>asterids</taxon>
        <taxon>Ericales</taxon>
        <taxon>Theaceae</taxon>
        <taxon>Camellia</taxon>
    </lineage>
</organism>
<name>A0ACC0GDQ9_9ERIC</name>
<reference evidence="1 2" key="1">
    <citation type="journal article" date="2022" name="Plant J.">
        <title>Chromosome-level genome of Camellia lanceoleosa provides a valuable resource for understanding genome evolution and self-incompatibility.</title>
        <authorList>
            <person name="Gong W."/>
            <person name="Xiao S."/>
            <person name="Wang L."/>
            <person name="Liao Z."/>
            <person name="Chang Y."/>
            <person name="Mo W."/>
            <person name="Hu G."/>
            <person name="Li W."/>
            <person name="Zhao G."/>
            <person name="Zhu H."/>
            <person name="Hu X."/>
            <person name="Ji K."/>
            <person name="Xiang X."/>
            <person name="Song Q."/>
            <person name="Yuan D."/>
            <person name="Jin S."/>
            <person name="Zhang L."/>
        </authorList>
    </citation>
    <scope>NUCLEOTIDE SEQUENCE [LARGE SCALE GENOMIC DNA]</scope>
    <source>
        <strain evidence="1">SQ_2022a</strain>
    </source>
</reference>
<accession>A0ACC0GDQ9</accession>
<dbReference type="EMBL" id="CM045767">
    <property type="protein sequence ID" value="KAI7998748.1"/>
    <property type="molecule type" value="Genomic_DNA"/>
</dbReference>
<evidence type="ECO:0000313" key="1">
    <source>
        <dbReference type="EMBL" id="KAI7998748.1"/>
    </source>
</evidence>
<dbReference type="Proteomes" id="UP001060215">
    <property type="component" value="Chromosome 10"/>
</dbReference>
<sequence>MGCNGCKDESRVKMQIRRERRRRRMAAAAARGSVQRRVKKLQRLIPGGRGLKPDRLLLRTADYILHLRLQVNVLQTLSDIYKP</sequence>